<proteinExistence type="predicted"/>
<keyword evidence="3" id="KW-1185">Reference proteome</keyword>
<dbReference type="Pfam" id="PF03358">
    <property type="entry name" value="FMN_red"/>
    <property type="match status" value="1"/>
</dbReference>
<dbReference type="PANTHER" id="PTHR30543">
    <property type="entry name" value="CHROMATE REDUCTASE"/>
    <property type="match status" value="1"/>
</dbReference>
<dbReference type="GO" id="GO:0005829">
    <property type="term" value="C:cytosol"/>
    <property type="evidence" value="ECO:0007669"/>
    <property type="project" value="TreeGrafter"/>
</dbReference>
<accession>A0A3A4FCH0</accession>
<reference evidence="2 3" key="1">
    <citation type="submission" date="2018-09" db="EMBL/GenBank/DDBJ databases">
        <title>Nesterenkonia natronophila sp. nov., an alkaliphilic actinobacteriume isolated from a soda lake, and emended description of the genus Nesterenkonia.</title>
        <authorList>
            <person name="Menes R.J."/>
            <person name="Iriarte A."/>
        </authorList>
    </citation>
    <scope>NUCLEOTIDE SEQUENCE [LARGE SCALE GENOMIC DNA]</scope>
    <source>
        <strain evidence="2 3">M8</strain>
    </source>
</reference>
<feature type="domain" description="NADPH-dependent FMN reductase-like" evidence="1">
    <location>
        <begin position="3"/>
        <end position="145"/>
    </location>
</feature>
<dbReference type="AlphaFoldDB" id="A0A3A4FCH0"/>
<sequence>MVKIGYMIGSFARDSINRKLAGLLLTQAPRRAALEEIEISQLPIYDRHMDEDFPEVLRRFKEQVAGVDGLLIVSPEHNQSFPAAVKNAVDVLSRPRQQGQLKGLAVGIAGASTGRFATINSQAQMRQFLPPLGVKLMGSPLLAIQVGPDTFSDDGTADERTTKRAKAFIEAFVEFTDPTS</sequence>
<dbReference type="SUPFAM" id="SSF52218">
    <property type="entry name" value="Flavoproteins"/>
    <property type="match status" value="1"/>
</dbReference>
<name>A0A3A4FCH0_9MICC</name>
<evidence type="ECO:0000313" key="2">
    <source>
        <dbReference type="EMBL" id="RJN32454.1"/>
    </source>
</evidence>
<comment type="caution">
    <text evidence="2">The sequence shown here is derived from an EMBL/GenBank/DDBJ whole genome shotgun (WGS) entry which is preliminary data.</text>
</comment>
<dbReference type="GO" id="GO:0016491">
    <property type="term" value="F:oxidoreductase activity"/>
    <property type="evidence" value="ECO:0007669"/>
    <property type="project" value="InterPro"/>
</dbReference>
<gene>
    <name evidence="2" type="ORF">D3250_00960</name>
</gene>
<dbReference type="InterPro" id="IPR005025">
    <property type="entry name" value="FMN_Rdtase-like_dom"/>
</dbReference>
<dbReference type="GO" id="GO:0010181">
    <property type="term" value="F:FMN binding"/>
    <property type="evidence" value="ECO:0007669"/>
    <property type="project" value="TreeGrafter"/>
</dbReference>
<dbReference type="Gene3D" id="3.40.50.360">
    <property type="match status" value="1"/>
</dbReference>
<dbReference type="Proteomes" id="UP000266615">
    <property type="component" value="Unassembled WGS sequence"/>
</dbReference>
<dbReference type="InterPro" id="IPR029039">
    <property type="entry name" value="Flavoprotein-like_sf"/>
</dbReference>
<evidence type="ECO:0000259" key="1">
    <source>
        <dbReference type="Pfam" id="PF03358"/>
    </source>
</evidence>
<dbReference type="PANTHER" id="PTHR30543:SF21">
    <property type="entry name" value="NAD(P)H-DEPENDENT FMN REDUCTASE LOT6"/>
    <property type="match status" value="1"/>
</dbReference>
<dbReference type="EMBL" id="QYZP01000001">
    <property type="protein sequence ID" value="RJN32454.1"/>
    <property type="molecule type" value="Genomic_DNA"/>
</dbReference>
<organism evidence="2 3">
    <name type="scientific">Nesterenkonia natronophila</name>
    <dbReference type="NCBI Taxonomy" id="2174932"/>
    <lineage>
        <taxon>Bacteria</taxon>
        <taxon>Bacillati</taxon>
        <taxon>Actinomycetota</taxon>
        <taxon>Actinomycetes</taxon>
        <taxon>Micrococcales</taxon>
        <taxon>Micrococcaceae</taxon>
        <taxon>Nesterenkonia</taxon>
    </lineage>
</organism>
<evidence type="ECO:0000313" key="3">
    <source>
        <dbReference type="Proteomes" id="UP000266615"/>
    </source>
</evidence>
<dbReference type="RefSeq" id="WP_119901500.1">
    <property type="nucleotide sequence ID" value="NZ_QYZP01000001.1"/>
</dbReference>
<dbReference type="InterPro" id="IPR050712">
    <property type="entry name" value="NAD(P)H-dep_reductase"/>
</dbReference>
<protein>
    <submittedName>
        <fullName evidence="2">NAD(P)H-dependent oxidoreductase</fullName>
    </submittedName>
</protein>
<dbReference type="OrthoDB" id="9812295at2"/>